<dbReference type="Proteomes" id="UP001054889">
    <property type="component" value="Unassembled WGS sequence"/>
</dbReference>
<dbReference type="InterPro" id="IPR036047">
    <property type="entry name" value="F-box-like_dom_sf"/>
</dbReference>
<dbReference type="SUPFAM" id="SSF81383">
    <property type="entry name" value="F-box domain"/>
    <property type="match status" value="1"/>
</dbReference>
<reference evidence="3" key="1">
    <citation type="journal article" date="2018" name="DNA Res.">
        <title>Multiple hybrid de novo genome assembly of finger millet, an orphan allotetraploid crop.</title>
        <authorList>
            <person name="Hatakeyama M."/>
            <person name="Aluri S."/>
            <person name="Balachadran M.T."/>
            <person name="Sivarajan S.R."/>
            <person name="Patrignani A."/>
            <person name="Gruter S."/>
            <person name="Poveda L."/>
            <person name="Shimizu-Inatsugi R."/>
            <person name="Baeten J."/>
            <person name="Francoijs K.J."/>
            <person name="Nataraja K.N."/>
            <person name="Reddy Y.A.N."/>
            <person name="Phadnis S."/>
            <person name="Ravikumar R.L."/>
            <person name="Schlapbach R."/>
            <person name="Sreeman S.M."/>
            <person name="Shimizu K.K."/>
        </authorList>
    </citation>
    <scope>NUCLEOTIDE SEQUENCE</scope>
</reference>
<evidence type="ECO:0000313" key="3">
    <source>
        <dbReference type="EMBL" id="GJN25696.1"/>
    </source>
</evidence>
<name>A0AAV5EUF4_ELECO</name>
<accession>A0AAV5EUF4</accession>
<organism evidence="3 4">
    <name type="scientific">Eleusine coracana subsp. coracana</name>
    <dbReference type="NCBI Taxonomy" id="191504"/>
    <lineage>
        <taxon>Eukaryota</taxon>
        <taxon>Viridiplantae</taxon>
        <taxon>Streptophyta</taxon>
        <taxon>Embryophyta</taxon>
        <taxon>Tracheophyta</taxon>
        <taxon>Spermatophyta</taxon>
        <taxon>Magnoliopsida</taxon>
        <taxon>Liliopsida</taxon>
        <taxon>Poales</taxon>
        <taxon>Poaceae</taxon>
        <taxon>PACMAD clade</taxon>
        <taxon>Chloridoideae</taxon>
        <taxon>Cynodonteae</taxon>
        <taxon>Eleusininae</taxon>
        <taxon>Eleusine</taxon>
    </lineage>
</organism>
<feature type="compositionally biased region" description="Basic and acidic residues" evidence="1">
    <location>
        <begin position="157"/>
        <end position="171"/>
    </location>
</feature>
<proteinExistence type="predicted"/>
<sequence>MATTTPLRSWADIPPELAGLVLGHLRTRVDRIRFAAVCPEWRAAAREARLPPLAPLLALKDGTFYNVPNSKPFRFPCRSEGFTMASDNWLLIPRRSYLLLLDPFTGATMTLPTPGSVHDIGGDSDSSEDYDDSDEDGNDPDESDNGLDEYDDSDQTDNDHHEGDENCMDYHDDSDEGDNGLDDSYAADTSFTIIKIIVCSPRLIAALFSSKGCCRIAVCRPGASLWSVAWNRSFRVTDMAFYKGRLYVIDDDDESLLAVDISIDAIGNPWVFRIVTVIDNPPYKTLMRTVYLVESHGSLMMVCRRNPPAYVESQIHTFVGLCEPELMAFEADFGRSRWAKVTTLQDDQVLFLGSCSKAVCMPQHDMLGNRLWFLDDYKNYQGWDYCYDGMESEYHGTWSWTDSKSCTPLPMISWKGYNGCDGAAWLFPSE</sequence>
<dbReference type="PANTHER" id="PTHR33110">
    <property type="entry name" value="F-BOX/KELCH-REPEAT PROTEIN-RELATED"/>
    <property type="match status" value="1"/>
</dbReference>
<dbReference type="Pfam" id="PF03478">
    <property type="entry name" value="Beta-prop_KIB1-4"/>
    <property type="match status" value="1"/>
</dbReference>
<feature type="region of interest" description="Disordered" evidence="1">
    <location>
        <begin position="111"/>
        <end position="181"/>
    </location>
</feature>
<evidence type="ECO:0000313" key="4">
    <source>
        <dbReference type="Proteomes" id="UP001054889"/>
    </source>
</evidence>
<evidence type="ECO:0000256" key="1">
    <source>
        <dbReference type="SAM" id="MobiDB-lite"/>
    </source>
</evidence>
<dbReference type="InterPro" id="IPR005174">
    <property type="entry name" value="KIB1-4_b-propeller"/>
</dbReference>
<dbReference type="AlphaFoldDB" id="A0AAV5EUF4"/>
<reference evidence="3" key="2">
    <citation type="submission" date="2021-12" db="EMBL/GenBank/DDBJ databases">
        <title>Resequencing data analysis of finger millet.</title>
        <authorList>
            <person name="Hatakeyama M."/>
            <person name="Aluri S."/>
            <person name="Balachadran M.T."/>
            <person name="Sivarajan S.R."/>
            <person name="Poveda L."/>
            <person name="Shimizu-Inatsugi R."/>
            <person name="Schlapbach R."/>
            <person name="Sreeman S.M."/>
            <person name="Shimizu K.K."/>
        </authorList>
    </citation>
    <scope>NUCLEOTIDE SEQUENCE</scope>
</reference>
<evidence type="ECO:0000259" key="2">
    <source>
        <dbReference type="Pfam" id="PF03478"/>
    </source>
</evidence>
<dbReference type="CDD" id="cd09917">
    <property type="entry name" value="F-box_SF"/>
    <property type="match status" value="1"/>
</dbReference>
<gene>
    <name evidence="3" type="primary">gb13559</name>
    <name evidence="3" type="ORF">PR202_gb13559</name>
</gene>
<protein>
    <recommendedName>
        <fullName evidence="2">KIB1-4 beta-propeller domain-containing protein</fullName>
    </recommendedName>
</protein>
<dbReference type="PANTHER" id="PTHR33110:SF103">
    <property type="entry name" value="F-BOX DOMAIN-CONTAINING PROTEIN"/>
    <property type="match status" value="1"/>
</dbReference>
<dbReference type="EMBL" id="BQKI01000078">
    <property type="protein sequence ID" value="GJN25696.1"/>
    <property type="molecule type" value="Genomic_DNA"/>
</dbReference>
<feature type="compositionally biased region" description="Acidic residues" evidence="1">
    <location>
        <begin position="125"/>
        <end position="156"/>
    </location>
</feature>
<feature type="domain" description="KIB1-4 beta-propeller" evidence="2">
    <location>
        <begin position="65"/>
        <end position="379"/>
    </location>
</feature>
<feature type="compositionally biased region" description="Acidic residues" evidence="1">
    <location>
        <begin position="172"/>
        <end position="181"/>
    </location>
</feature>
<keyword evidence="4" id="KW-1185">Reference proteome</keyword>
<comment type="caution">
    <text evidence="3">The sequence shown here is derived from an EMBL/GenBank/DDBJ whole genome shotgun (WGS) entry which is preliminary data.</text>
</comment>